<reference evidence="2 3" key="1">
    <citation type="submission" date="2018-08" db="EMBL/GenBank/DDBJ databases">
        <authorList>
            <person name="Laetsch R D."/>
            <person name="Stevens L."/>
            <person name="Kumar S."/>
            <person name="Blaxter L. M."/>
        </authorList>
    </citation>
    <scope>NUCLEOTIDE SEQUENCE [LARGE SCALE GENOMIC DNA]</scope>
</reference>
<protein>
    <submittedName>
        <fullName evidence="2">Uncharacterized protein</fullName>
    </submittedName>
</protein>
<evidence type="ECO:0000313" key="2">
    <source>
        <dbReference type="EMBL" id="VDK74398.1"/>
    </source>
</evidence>
<dbReference type="OMA" id="TFANINQ"/>
<feature type="region of interest" description="Disordered" evidence="1">
    <location>
        <begin position="1"/>
        <end position="20"/>
    </location>
</feature>
<evidence type="ECO:0000313" key="3">
    <source>
        <dbReference type="Proteomes" id="UP000277928"/>
    </source>
</evidence>
<dbReference type="EMBL" id="UYRX01000113">
    <property type="protein sequence ID" value="VDK74398.1"/>
    <property type="molecule type" value="Genomic_DNA"/>
</dbReference>
<keyword evidence="3" id="KW-1185">Reference proteome</keyword>
<accession>A0A3P6U6M9</accession>
<dbReference type="AlphaFoldDB" id="A0A3P6U6M9"/>
<organism evidence="2 3">
    <name type="scientific">Litomosoides sigmodontis</name>
    <name type="common">Filarial nematode worm</name>
    <dbReference type="NCBI Taxonomy" id="42156"/>
    <lineage>
        <taxon>Eukaryota</taxon>
        <taxon>Metazoa</taxon>
        <taxon>Ecdysozoa</taxon>
        <taxon>Nematoda</taxon>
        <taxon>Chromadorea</taxon>
        <taxon>Rhabditida</taxon>
        <taxon>Spirurina</taxon>
        <taxon>Spiruromorpha</taxon>
        <taxon>Filarioidea</taxon>
        <taxon>Onchocercidae</taxon>
        <taxon>Litomosoides</taxon>
    </lineage>
</organism>
<dbReference type="OrthoDB" id="5867968at2759"/>
<dbReference type="Proteomes" id="UP000277928">
    <property type="component" value="Unassembled WGS sequence"/>
</dbReference>
<evidence type="ECO:0000256" key="1">
    <source>
        <dbReference type="SAM" id="MobiDB-lite"/>
    </source>
</evidence>
<sequence>MNYGQDNSNRRPRIDSSTPKSFYCSPKSCHYIPFAKRRAQSSDFKRQTVNMSCQNRRCSKASEQSSPCSFARCDTDLFMSSPSLRATFANINQSGRSVLTQSTNDQLQLRDEWLCEKVISTTSKISPEEVSSNCGSNVEEAVDDELDQFKNDILDDIIQRGIYTDSVIQQCVSRNVRENSTLTTANLQRAVSELLNDIGVFNIEMNRMIQTANSEISEECSHFDSEQFESGEGESLPVAASVASGLDKLAKECKYRSSSISTSDSPATSSENAFSDFLKLEFEERTAAEVLDRTISCALSLNDKK</sequence>
<proteinExistence type="predicted"/>
<name>A0A3P6U6M9_LITSI</name>
<gene>
    <name evidence="2" type="ORF">NLS_LOCUS2459</name>
</gene>